<comment type="caution">
    <text evidence="1">The sequence shown here is derived from an EMBL/GenBank/DDBJ whole genome shotgun (WGS) entry which is preliminary data.</text>
</comment>
<dbReference type="Pfam" id="PF04827">
    <property type="entry name" value="Plant_tran"/>
    <property type="match status" value="1"/>
</dbReference>
<dbReference type="InterPro" id="IPR006912">
    <property type="entry name" value="Harbinger_derived_prot"/>
</dbReference>
<evidence type="ECO:0000313" key="2">
    <source>
        <dbReference type="Proteomes" id="UP001054821"/>
    </source>
</evidence>
<dbReference type="Proteomes" id="UP001054821">
    <property type="component" value="Chromosome 4"/>
</dbReference>
<dbReference type="EMBL" id="JAJFAZ020000004">
    <property type="protein sequence ID" value="KAI5334086.1"/>
    <property type="molecule type" value="Genomic_DNA"/>
</dbReference>
<organism evidence="1 2">
    <name type="scientific">Prunus dulcis</name>
    <name type="common">Almond</name>
    <name type="synonym">Amygdalus dulcis</name>
    <dbReference type="NCBI Taxonomy" id="3755"/>
    <lineage>
        <taxon>Eukaryota</taxon>
        <taxon>Viridiplantae</taxon>
        <taxon>Streptophyta</taxon>
        <taxon>Embryophyta</taxon>
        <taxon>Tracheophyta</taxon>
        <taxon>Spermatophyta</taxon>
        <taxon>Magnoliopsida</taxon>
        <taxon>eudicotyledons</taxon>
        <taxon>Gunneridae</taxon>
        <taxon>Pentapetalae</taxon>
        <taxon>rosids</taxon>
        <taxon>fabids</taxon>
        <taxon>Rosales</taxon>
        <taxon>Rosaceae</taxon>
        <taxon>Amygdaloideae</taxon>
        <taxon>Amygdaleae</taxon>
        <taxon>Prunus</taxon>
    </lineage>
</organism>
<protein>
    <submittedName>
        <fullName evidence="1">Uncharacterized protein</fullName>
    </submittedName>
</protein>
<dbReference type="PANTHER" id="PTHR47150">
    <property type="entry name" value="OS12G0169200 PROTEIN"/>
    <property type="match status" value="1"/>
</dbReference>
<gene>
    <name evidence="1" type="ORF">L3X38_024219</name>
</gene>
<accession>A0AAD4Z678</accession>
<reference evidence="1 2" key="1">
    <citation type="journal article" date="2022" name="G3 (Bethesda)">
        <title>Whole-genome sequence and methylome profiling of the almond [Prunus dulcis (Mill.) D.A. Webb] cultivar 'Nonpareil'.</title>
        <authorList>
            <person name="D'Amico-Willman K.M."/>
            <person name="Ouma W.Z."/>
            <person name="Meulia T."/>
            <person name="Sideli G.M."/>
            <person name="Gradziel T.M."/>
            <person name="Fresnedo-Ramirez J."/>
        </authorList>
    </citation>
    <scope>NUCLEOTIDE SEQUENCE [LARGE SCALE GENOMIC DNA]</scope>
    <source>
        <strain evidence="1">Clone GOH B32 T37-40</strain>
    </source>
</reference>
<evidence type="ECO:0000313" key="1">
    <source>
        <dbReference type="EMBL" id="KAI5334086.1"/>
    </source>
</evidence>
<dbReference type="AlphaFoldDB" id="A0AAD4Z678"/>
<proteinExistence type="predicted"/>
<keyword evidence="2" id="KW-1185">Reference proteome</keyword>
<sequence>MKRFVQAVIDILGENYLRRPNNDDISRLLAEGETRGFPGTLGSIDCMHWKWKNCLVAWKGMYARGDHCDPSLILEVVASKDLLIWQAFFGFPGSHNDINVGWQRLIPLQNEEKHGLHKNTRAPWTSPTWPFCCFKPCKVMAQA</sequence>
<dbReference type="PANTHER" id="PTHR47150:SF7">
    <property type="entry name" value="NUCLEASE"/>
    <property type="match status" value="1"/>
</dbReference>
<name>A0AAD4Z678_PRUDU</name>